<dbReference type="EMBL" id="LT629709">
    <property type="protein sequence ID" value="SDO35491.1"/>
    <property type="molecule type" value="Genomic_DNA"/>
</dbReference>
<protein>
    <submittedName>
        <fullName evidence="1">Uncharacterized protein</fullName>
    </submittedName>
</protein>
<accession>A0A1H0IWP3</accession>
<evidence type="ECO:0000313" key="2">
    <source>
        <dbReference type="Proteomes" id="UP000198549"/>
    </source>
</evidence>
<evidence type="ECO:0000313" key="1">
    <source>
        <dbReference type="EMBL" id="SDO35491.1"/>
    </source>
</evidence>
<gene>
    <name evidence="1" type="ORF">SAMN04490202_0656</name>
</gene>
<organism evidence="1 2">
    <name type="scientific">Pseudomonas reinekei</name>
    <dbReference type="NCBI Taxonomy" id="395598"/>
    <lineage>
        <taxon>Bacteria</taxon>
        <taxon>Pseudomonadati</taxon>
        <taxon>Pseudomonadota</taxon>
        <taxon>Gammaproteobacteria</taxon>
        <taxon>Pseudomonadales</taxon>
        <taxon>Pseudomonadaceae</taxon>
        <taxon>Pseudomonas</taxon>
    </lineage>
</organism>
<sequence>MVVISAYFRLNRLSGKCQYSTYPQGHTGPACKNCRRKPEQV</sequence>
<dbReference type="AlphaFoldDB" id="A0A1H0IWP3"/>
<dbReference type="Proteomes" id="UP000198549">
    <property type="component" value="Chromosome I"/>
</dbReference>
<reference evidence="1 2" key="1">
    <citation type="submission" date="2016-10" db="EMBL/GenBank/DDBJ databases">
        <authorList>
            <person name="de Groot N.N."/>
        </authorList>
    </citation>
    <scope>NUCLEOTIDE SEQUENCE [LARGE SCALE GENOMIC DNA]</scope>
    <source>
        <strain evidence="1 2">BS3776</strain>
    </source>
</reference>
<proteinExistence type="predicted"/>
<name>A0A1H0IWP3_PSERE</name>